<dbReference type="GO" id="GO:0016787">
    <property type="term" value="F:hydrolase activity"/>
    <property type="evidence" value="ECO:0007669"/>
    <property type="project" value="InterPro"/>
</dbReference>
<keyword evidence="3" id="KW-1185">Reference proteome</keyword>
<reference evidence="3" key="2">
    <citation type="journal article" date="2010" name="Stand. Genomic Sci.">
        <title>Complete genome sequence of Vulcanisaeta distributa type strain (IC-017T).</title>
        <authorList>
            <person name="Mavromatis K."/>
            <person name="Sikorski J."/>
            <person name="Pabst E."/>
            <person name="Teshima H."/>
            <person name="Lapidus A."/>
            <person name="Lucas S."/>
            <person name="Nolan M."/>
            <person name="Glavina Del Rio T."/>
            <person name="Cheng J."/>
            <person name="Bruce D."/>
            <person name="Goodwin L."/>
            <person name="Pitluck S."/>
            <person name="Liolios K."/>
            <person name="Ivanova N."/>
            <person name="Mikhailova N."/>
            <person name="Pati A."/>
            <person name="Chen A."/>
            <person name="Palaniappan K."/>
            <person name="Land M."/>
            <person name="Hauser L."/>
            <person name="Chang Y."/>
            <person name="Jeffries C."/>
            <person name="Rohde M."/>
            <person name="Spring S."/>
            <person name="Goker M."/>
            <person name="Wirth R."/>
            <person name="Woyke T."/>
            <person name="Bristow J."/>
            <person name="Eisen J."/>
            <person name="Markowitz V."/>
            <person name="Hugenholtz P."/>
            <person name="Klenk H."/>
            <person name="Kyrpides N."/>
        </authorList>
    </citation>
    <scope>NUCLEOTIDE SEQUENCE [LARGE SCALE GENOMIC DNA]</scope>
    <source>
        <strain evidence="3">DSM 14429 / JCM 11212 / NBRC 100878 / IC-017</strain>
    </source>
</reference>
<accession>E1QQ58</accession>
<dbReference type="Pfam" id="PF00149">
    <property type="entry name" value="Metallophos"/>
    <property type="match status" value="1"/>
</dbReference>
<protein>
    <submittedName>
        <fullName evidence="2">Metallophosphoesterase</fullName>
    </submittedName>
</protein>
<dbReference type="InterPro" id="IPR029052">
    <property type="entry name" value="Metallo-depent_PP-like"/>
</dbReference>
<gene>
    <name evidence="2" type="ordered locus">Vdis_1041</name>
</gene>
<organism evidence="2 3">
    <name type="scientific">Vulcanisaeta distributa (strain DSM 14429 / JCM 11212 / NBRC 100878 / IC-017)</name>
    <dbReference type="NCBI Taxonomy" id="572478"/>
    <lineage>
        <taxon>Archaea</taxon>
        <taxon>Thermoproteota</taxon>
        <taxon>Thermoprotei</taxon>
        <taxon>Thermoproteales</taxon>
        <taxon>Thermoproteaceae</taxon>
        <taxon>Vulcanisaeta</taxon>
    </lineage>
</organism>
<name>E1QQ58_VULDI</name>
<evidence type="ECO:0000313" key="2">
    <source>
        <dbReference type="EMBL" id="ADN50430.1"/>
    </source>
</evidence>
<dbReference type="EMBL" id="CP002100">
    <property type="protein sequence ID" value="ADN50430.1"/>
    <property type="molecule type" value="Genomic_DNA"/>
</dbReference>
<dbReference type="PANTHER" id="PTHR31302">
    <property type="entry name" value="TRANSMEMBRANE PROTEIN WITH METALLOPHOSPHOESTERASE DOMAIN-RELATED"/>
    <property type="match status" value="1"/>
</dbReference>
<dbReference type="eggNOG" id="arCOG01147">
    <property type="taxonomic scope" value="Archaea"/>
</dbReference>
<proteinExistence type="predicted"/>
<reference evidence="2 3" key="1">
    <citation type="journal article" date="2010" name="Stand. Genomic Sci.">
        <title>Complete genome sequence of Vulcanisaeta distributa type strain (IC-017).</title>
        <authorList>
            <person name="Mavromatis K."/>
            <person name="Sikorski J."/>
            <person name="Pabst E."/>
            <person name="Teshima H."/>
            <person name="Lapidus A."/>
            <person name="Lucas S."/>
            <person name="Nolan M."/>
            <person name="Glavina Del Rio T."/>
            <person name="Cheng J.F."/>
            <person name="Bruce D."/>
            <person name="Goodwin L."/>
            <person name="Pitluck S."/>
            <person name="Liolios K."/>
            <person name="Ivanova N."/>
            <person name="Mikhailova N."/>
            <person name="Pati A."/>
            <person name="Chen A."/>
            <person name="Palaniappan K."/>
            <person name="Land M."/>
            <person name="Hauser L."/>
            <person name="Chang Y.J."/>
            <person name="Jeffries C.D."/>
            <person name="Rohde M."/>
            <person name="Spring S."/>
            <person name="Goker M."/>
            <person name="Wirth R."/>
            <person name="Woyke T."/>
            <person name="Bristow J."/>
            <person name="Eisen J.A."/>
            <person name="Markowitz V."/>
            <person name="Hugenholtz P."/>
            <person name="Klenk H.P."/>
            <person name="Kyrpides N.C."/>
        </authorList>
    </citation>
    <scope>NUCLEOTIDE SEQUENCE [LARGE SCALE GENOMIC DNA]</scope>
    <source>
        <strain evidence="3">DSM 14429 / JCM 11212 / NBRC 100878 / IC-017</strain>
    </source>
</reference>
<dbReference type="SUPFAM" id="SSF56300">
    <property type="entry name" value="Metallo-dependent phosphatases"/>
    <property type="match status" value="1"/>
</dbReference>
<dbReference type="STRING" id="572478.Vdis_1041"/>
<evidence type="ECO:0000259" key="1">
    <source>
        <dbReference type="Pfam" id="PF00149"/>
    </source>
</evidence>
<dbReference type="KEGG" id="vdi:Vdis_1041"/>
<evidence type="ECO:0000313" key="3">
    <source>
        <dbReference type="Proteomes" id="UP000006681"/>
    </source>
</evidence>
<sequence length="252" mass="28451">MVARILTTADIHSPKYFPRFREAVKNLGKFDAVLIAGDLMEDGKIEGLKILINELRRLSDTIIAVPGNEDYDEVMPRARELGVIRWLDDEVVKLTINDVTLRIIGSKGSLERPTTWQLRHIPNIADTYRRRVEWLRKTINSSRELTILLIHYAPTFKTLQGEDPRIWPSLGVRDLEGVIFSNNVIAIHGHAHNSTVRCVKSGSSYIVNAAFTNIWKPIILEVGNDGMKSISVSCQEVKHERGGGPSILDFMK</sequence>
<dbReference type="OrthoDB" id="15074at2157"/>
<dbReference type="PANTHER" id="PTHR31302:SF0">
    <property type="entry name" value="TRANSMEMBRANE PROTEIN WITH METALLOPHOSPHOESTERASE DOMAIN"/>
    <property type="match status" value="1"/>
</dbReference>
<dbReference type="AlphaFoldDB" id="E1QQ58"/>
<feature type="domain" description="Calcineurin-like phosphoesterase" evidence="1">
    <location>
        <begin position="4"/>
        <end position="193"/>
    </location>
</feature>
<dbReference type="GeneID" id="9751972"/>
<dbReference type="Proteomes" id="UP000006681">
    <property type="component" value="Chromosome"/>
</dbReference>
<dbReference type="InterPro" id="IPR051158">
    <property type="entry name" value="Metallophosphoesterase_sf"/>
</dbReference>
<dbReference type="RefSeq" id="WP_013336155.1">
    <property type="nucleotide sequence ID" value="NC_014537.1"/>
</dbReference>
<dbReference type="Gene3D" id="3.60.21.10">
    <property type="match status" value="1"/>
</dbReference>
<dbReference type="InterPro" id="IPR004843">
    <property type="entry name" value="Calcineurin-like_PHP"/>
</dbReference>
<dbReference type="HOGENOM" id="CLU_083277_0_0_2"/>